<evidence type="ECO:0000313" key="8">
    <source>
        <dbReference type="Proteomes" id="UP000252254"/>
    </source>
</evidence>
<dbReference type="GO" id="GO:0006352">
    <property type="term" value="P:DNA-templated transcription initiation"/>
    <property type="evidence" value="ECO:0007669"/>
    <property type="project" value="InterPro"/>
</dbReference>
<dbReference type="Gene3D" id="1.10.10.60">
    <property type="entry name" value="Homeodomain-like"/>
    <property type="match status" value="1"/>
</dbReference>
<evidence type="ECO:0000259" key="5">
    <source>
        <dbReference type="Pfam" id="PF04198"/>
    </source>
</evidence>
<comment type="similarity">
    <text evidence="1">Belongs to the SorC transcriptional regulatory family.</text>
</comment>
<dbReference type="RefSeq" id="WP_113867472.1">
    <property type="nucleotide sequence ID" value="NZ_BAABQN010000002.1"/>
</dbReference>
<dbReference type="SUPFAM" id="SSF46689">
    <property type="entry name" value="Homeodomain-like"/>
    <property type="match status" value="1"/>
</dbReference>
<evidence type="ECO:0000259" key="6">
    <source>
        <dbReference type="Pfam" id="PF04545"/>
    </source>
</evidence>
<evidence type="ECO:0000256" key="2">
    <source>
        <dbReference type="ARBA" id="ARBA00023015"/>
    </source>
</evidence>
<dbReference type="PANTHER" id="PTHR34294">
    <property type="entry name" value="TRANSCRIPTIONAL REGULATOR-RELATED"/>
    <property type="match status" value="1"/>
</dbReference>
<feature type="domain" description="Sugar-binding" evidence="5">
    <location>
        <begin position="59"/>
        <end position="312"/>
    </location>
</feature>
<dbReference type="Pfam" id="PF04545">
    <property type="entry name" value="Sigma70_r4"/>
    <property type="match status" value="1"/>
</dbReference>
<dbReference type="InterPro" id="IPR051054">
    <property type="entry name" value="SorC_transcr_regulators"/>
</dbReference>
<evidence type="ECO:0000256" key="4">
    <source>
        <dbReference type="ARBA" id="ARBA00023163"/>
    </source>
</evidence>
<evidence type="ECO:0000313" key="7">
    <source>
        <dbReference type="EMBL" id="RBP00644.1"/>
    </source>
</evidence>
<dbReference type="AlphaFoldDB" id="A0A366EDZ7"/>
<dbReference type="GO" id="GO:0003677">
    <property type="term" value="F:DNA binding"/>
    <property type="evidence" value="ECO:0007669"/>
    <property type="project" value="UniProtKB-KW"/>
</dbReference>
<proteinExistence type="inferred from homology"/>
<dbReference type="InterPro" id="IPR007324">
    <property type="entry name" value="Sugar-bd_dom_put"/>
</dbReference>
<dbReference type="Pfam" id="PF04198">
    <property type="entry name" value="Sugar-bind"/>
    <property type="match status" value="1"/>
</dbReference>
<protein>
    <submittedName>
        <fullName evidence="7">DNA-binding transcriptional regulator LsrR (DeoR family)</fullName>
    </submittedName>
</protein>
<feature type="domain" description="RNA polymerase sigma-70 region 4" evidence="6">
    <location>
        <begin position="15"/>
        <end position="45"/>
    </location>
</feature>
<dbReference type="GO" id="GO:0030246">
    <property type="term" value="F:carbohydrate binding"/>
    <property type="evidence" value="ECO:0007669"/>
    <property type="project" value="InterPro"/>
</dbReference>
<dbReference type="InterPro" id="IPR037171">
    <property type="entry name" value="NagB/RpiA_transferase-like"/>
</dbReference>
<evidence type="ECO:0000256" key="1">
    <source>
        <dbReference type="ARBA" id="ARBA00010466"/>
    </source>
</evidence>
<accession>A0A366EDZ7</accession>
<dbReference type="Gene3D" id="3.40.50.1360">
    <property type="match status" value="1"/>
</dbReference>
<keyword evidence="8" id="KW-1185">Reference proteome</keyword>
<dbReference type="InterPro" id="IPR009057">
    <property type="entry name" value="Homeodomain-like_sf"/>
</dbReference>
<dbReference type="GO" id="GO:0003700">
    <property type="term" value="F:DNA-binding transcription factor activity"/>
    <property type="evidence" value="ECO:0007669"/>
    <property type="project" value="InterPro"/>
</dbReference>
<gene>
    <name evidence="7" type="ORF">DES48_102409</name>
</gene>
<keyword evidence="4" id="KW-0804">Transcription</keyword>
<evidence type="ECO:0000256" key="3">
    <source>
        <dbReference type="ARBA" id="ARBA00023125"/>
    </source>
</evidence>
<keyword evidence="3 7" id="KW-0238">DNA-binding</keyword>
<dbReference type="InterPro" id="IPR007630">
    <property type="entry name" value="RNA_pol_sigma70_r4"/>
</dbReference>
<sequence length="316" mass="35559">MVNWEEQRQLVKIATLYHYEDWTQEQIAKKFGISRPIVSKLLHRAKDQGMVEVYIKNENVHTVNLERKLEEHFHLREAVVVPSPAPNLERVTNAVGRAGAHYLSKKIKSINSLGISWGNTLAELVKEFPYVIKDDIQVVPLEGGMGRKRADIHANQLAYELAKKMNGTCSYLYAPAIVETKELKDRLMQMSDINDVIEEGKQVDTALISLGTPYQHSTLQSVGYLQEQDVEQLKEAGVVGEIGFRFYDRNGTPIHHSLEKEYIGVALEDIKKIDEVIGIVAGSHKVESVLAALKEGYVNVLVIDDQTASKLISEIE</sequence>
<dbReference type="PANTHER" id="PTHR34294:SF12">
    <property type="entry name" value="SUGAR-BINDING TRANSCRIPTIONAL REGULATOR"/>
    <property type="match status" value="1"/>
</dbReference>
<name>A0A366EDZ7_9BACI</name>
<dbReference type="EMBL" id="QNRI01000002">
    <property type="protein sequence ID" value="RBP00644.1"/>
    <property type="molecule type" value="Genomic_DNA"/>
</dbReference>
<reference evidence="7 8" key="1">
    <citation type="submission" date="2018-06" db="EMBL/GenBank/DDBJ databases">
        <title>Genomic Encyclopedia of Type Strains, Phase IV (KMG-IV): sequencing the most valuable type-strain genomes for metagenomic binning, comparative biology and taxonomic classification.</title>
        <authorList>
            <person name="Goeker M."/>
        </authorList>
    </citation>
    <scope>NUCLEOTIDE SEQUENCE [LARGE SCALE GENOMIC DNA]</scope>
    <source>
        <strain evidence="7 8">DSM 15140</strain>
    </source>
</reference>
<keyword evidence="2" id="KW-0805">Transcription regulation</keyword>
<comment type="caution">
    <text evidence="7">The sequence shown here is derived from an EMBL/GenBank/DDBJ whole genome shotgun (WGS) entry which is preliminary data.</text>
</comment>
<dbReference type="SUPFAM" id="SSF100950">
    <property type="entry name" value="NagB/RpiA/CoA transferase-like"/>
    <property type="match status" value="1"/>
</dbReference>
<dbReference type="Proteomes" id="UP000252254">
    <property type="component" value="Unassembled WGS sequence"/>
</dbReference>
<dbReference type="OrthoDB" id="58802at2"/>
<organism evidence="7 8">
    <name type="scientific">Paraliobacillus ryukyuensis</name>
    <dbReference type="NCBI Taxonomy" id="200904"/>
    <lineage>
        <taxon>Bacteria</taxon>
        <taxon>Bacillati</taxon>
        <taxon>Bacillota</taxon>
        <taxon>Bacilli</taxon>
        <taxon>Bacillales</taxon>
        <taxon>Bacillaceae</taxon>
        <taxon>Paraliobacillus</taxon>
    </lineage>
</organism>